<proteinExistence type="predicted"/>
<evidence type="ECO:0000256" key="1">
    <source>
        <dbReference type="SAM" id="SignalP"/>
    </source>
</evidence>
<evidence type="ECO:0000313" key="3">
    <source>
        <dbReference type="Proteomes" id="UP000198931"/>
    </source>
</evidence>
<organism evidence="2 3">
    <name type="scientific">Halpernia frigidisoli</name>
    <dbReference type="NCBI Taxonomy" id="1125876"/>
    <lineage>
        <taxon>Bacteria</taxon>
        <taxon>Pseudomonadati</taxon>
        <taxon>Bacteroidota</taxon>
        <taxon>Flavobacteriia</taxon>
        <taxon>Flavobacteriales</taxon>
        <taxon>Weeksellaceae</taxon>
        <taxon>Chryseobacterium group</taxon>
        <taxon>Halpernia</taxon>
    </lineage>
</organism>
<keyword evidence="3" id="KW-1185">Reference proteome</keyword>
<accession>A0A1I3HUM7</accession>
<feature type="signal peptide" evidence="1">
    <location>
        <begin position="1"/>
        <end position="21"/>
    </location>
</feature>
<name>A0A1I3HUM7_9FLAO</name>
<gene>
    <name evidence="2" type="ORF">SAMN05443292_2398</name>
</gene>
<dbReference type="RefSeq" id="WP_090080932.1">
    <property type="nucleotide sequence ID" value="NZ_FOQT01000004.1"/>
</dbReference>
<dbReference type="OrthoDB" id="702091at2"/>
<evidence type="ECO:0008006" key="4">
    <source>
        <dbReference type="Google" id="ProtNLM"/>
    </source>
</evidence>
<sequence>MKTNYIILLFLVLSLFSCSNRDNIVGEEVPKKKEFNLKIKVDKSQANIFENVQFSIGVKTDEPDLVNYLRNNFDSIIFKIPGEMGSLRVFEKTENGNSLKLSWAHNFYNAGNQQTKFFGYEDGKVIFEDKVDINITDNNDFLNINWNDFKKSETAIGYANSLNYNTLGTYNGLQNKIGFVELFNLLGKY</sequence>
<dbReference type="AlphaFoldDB" id="A0A1I3HUM7"/>
<dbReference type="PROSITE" id="PS51257">
    <property type="entry name" value="PROKAR_LIPOPROTEIN"/>
    <property type="match status" value="1"/>
</dbReference>
<keyword evidence="1" id="KW-0732">Signal</keyword>
<dbReference type="EMBL" id="FOQT01000004">
    <property type="protein sequence ID" value="SFI39362.1"/>
    <property type="molecule type" value="Genomic_DNA"/>
</dbReference>
<reference evidence="2 3" key="1">
    <citation type="submission" date="2016-10" db="EMBL/GenBank/DDBJ databases">
        <authorList>
            <person name="de Groot N.N."/>
        </authorList>
    </citation>
    <scope>NUCLEOTIDE SEQUENCE [LARGE SCALE GENOMIC DNA]</scope>
    <source>
        <strain evidence="2 3">DSM 26000</strain>
    </source>
</reference>
<protein>
    <recommendedName>
        <fullName evidence="4">Lipoprotein</fullName>
    </recommendedName>
</protein>
<dbReference type="Proteomes" id="UP000198931">
    <property type="component" value="Unassembled WGS sequence"/>
</dbReference>
<feature type="chain" id="PRO_5011664454" description="Lipoprotein" evidence="1">
    <location>
        <begin position="22"/>
        <end position="189"/>
    </location>
</feature>
<evidence type="ECO:0000313" key="2">
    <source>
        <dbReference type="EMBL" id="SFI39362.1"/>
    </source>
</evidence>